<protein>
    <submittedName>
        <fullName evidence="1">Uncharacterized protein</fullName>
    </submittedName>
</protein>
<name>A0ACC0VB63_9HYPO</name>
<sequence>MTAPTILIAGATGNTGQSVVETLSRLSGAEGVLTGYRILALTRSLQGATAQRLARLPRVEVQEKSWVEVTSAWLRQQNVERAFVAPHGQPSAFVEESAFYAAALEAGVRHVVRISTNAPNVRPDTPVYYARAHWAVETLLASPEFEAMGWTSLQANCFSPLYLSSAAEFVRGFRAGRREDALKLIASKDAPVGIVHPADVGAVAAHLLAQRDLTKHSKAKYILNGPEDITGEQIVQLVEQAIGANVKHVHYNDLSFVDYMLAETRESHNVILSLKHAFDVVWGGQCTTSTTSEEILQLGLLRRTPIEVFRSLLEDR</sequence>
<dbReference type="Proteomes" id="UP001163324">
    <property type="component" value="Chromosome 2"/>
</dbReference>
<comment type="caution">
    <text evidence="1">The sequence shown here is derived from an EMBL/GenBank/DDBJ whole genome shotgun (WGS) entry which is preliminary data.</text>
</comment>
<accession>A0ACC0VB63</accession>
<proteinExistence type="predicted"/>
<gene>
    <name evidence="1" type="ORF">N3K66_002493</name>
</gene>
<keyword evidence="2" id="KW-1185">Reference proteome</keyword>
<reference evidence="1" key="1">
    <citation type="submission" date="2022-10" db="EMBL/GenBank/DDBJ databases">
        <title>Complete Genome of Trichothecium roseum strain YXFP-22015, a Plant Pathogen Isolated from Citrus.</title>
        <authorList>
            <person name="Wang Y."/>
            <person name="Zhu L."/>
        </authorList>
    </citation>
    <scope>NUCLEOTIDE SEQUENCE</scope>
    <source>
        <strain evidence="1">YXFP-22015</strain>
    </source>
</reference>
<evidence type="ECO:0000313" key="1">
    <source>
        <dbReference type="EMBL" id="KAI9903141.1"/>
    </source>
</evidence>
<evidence type="ECO:0000313" key="2">
    <source>
        <dbReference type="Proteomes" id="UP001163324"/>
    </source>
</evidence>
<organism evidence="1 2">
    <name type="scientific">Trichothecium roseum</name>
    <dbReference type="NCBI Taxonomy" id="47278"/>
    <lineage>
        <taxon>Eukaryota</taxon>
        <taxon>Fungi</taxon>
        <taxon>Dikarya</taxon>
        <taxon>Ascomycota</taxon>
        <taxon>Pezizomycotina</taxon>
        <taxon>Sordariomycetes</taxon>
        <taxon>Hypocreomycetidae</taxon>
        <taxon>Hypocreales</taxon>
        <taxon>Hypocreales incertae sedis</taxon>
        <taxon>Trichothecium</taxon>
    </lineage>
</organism>
<dbReference type="EMBL" id="CM047941">
    <property type="protein sequence ID" value="KAI9903141.1"/>
    <property type="molecule type" value="Genomic_DNA"/>
</dbReference>